<dbReference type="OrthoDB" id="5288085at2"/>
<dbReference type="Proteomes" id="UP000197003">
    <property type="component" value="Chromosome"/>
</dbReference>
<dbReference type="GO" id="GO:0140662">
    <property type="term" value="F:ATP-dependent protein folding chaperone"/>
    <property type="evidence" value="ECO:0007669"/>
    <property type="project" value="InterPro"/>
</dbReference>
<organism evidence="3 4">
    <name type="scientific">Bdellovibrio bacteriovorus</name>
    <dbReference type="NCBI Taxonomy" id="959"/>
    <lineage>
        <taxon>Bacteria</taxon>
        <taxon>Pseudomonadati</taxon>
        <taxon>Bdellovibrionota</taxon>
        <taxon>Bdellovibrionia</taxon>
        <taxon>Bdellovibrionales</taxon>
        <taxon>Pseudobdellovibrionaceae</taxon>
        <taxon>Bdellovibrio</taxon>
    </lineage>
</organism>
<keyword evidence="1" id="KW-0547">Nucleotide-binding</keyword>
<dbReference type="Gene3D" id="3.90.640.10">
    <property type="entry name" value="Actin, Chain A, domain 4"/>
    <property type="match status" value="2"/>
</dbReference>
<evidence type="ECO:0000256" key="2">
    <source>
        <dbReference type="ARBA" id="ARBA00022840"/>
    </source>
</evidence>
<protein>
    <submittedName>
        <fullName evidence="3">Hsp70 family protein</fullName>
    </submittedName>
</protein>
<dbReference type="GO" id="GO:0005524">
    <property type="term" value="F:ATP binding"/>
    <property type="evidence" value="ECO:0007669"/>
    <property type="project" value="UniProtKB-KW"/>
</dbReference>
<dbReference type="InterPro" id="IPR043129">
    <property type="entry name" value="ATPase_NBD"/>
</dbReference>
<name>A0A1Z3N5E1_BDEBC</name>
<accession>A0A1Z3N5E1</accession>
<evidence type="ECO:0000256" key="1">
    <source>
        <dbReference type="ARBA" id="ARBA00022741"/>
    </source>
</evidence>
<dbReference type="Pfam" id="PF00012">
    <property type="entry name" value="HSP70"/>
    <property type="match status" value="2"/>
</dbReference>
<dbReference type="RefSeq" id="WP_088564234.1">
    <property type="nucleotide sequence ID" value="NZ_CP020946.1"/>
</dbReference>
<evidence type="ECO:0000313" key="4">
    <source>
        <dbReference type="Proteomes" id="UP000197003"/>
    </source>
</evidence>
<evidence type="ECO:0000313" key="3">
    <source>
        <dbReference type="EMBL" id="ASD62607.1"/>
    </source>
</evidence>
<dbReference type="Gene3D" id="3.30.420.40">
    <property type="match status" value="3"/>
</dbReference>
<dbReference type="InterPro" id="IPR013126">
    <property type="entry name" value="Hsp_70_fam"/>
</dbReference>
<reference evidence="3 4" key="1">
    <citation type="submission" date="2017-04" db="EMBL/GenBank/DDBJ databases">
        <title>Whole genome sequence of Bdellovibrio bacteriovorus strain SSB218315.</title>
        <authorList>
            <person name="Oyedara O."/>
            <person name="Rodriguez-Perez M.A."/>
        </authorList>
    </citation>
    <scope>NUCLEOTIDE SEQUENCE [LARGE SCALE GENOMIC DNA]</scope>
    <source>
        <strain evidence="3 4">SSB218315</strain>
    </source>
</reference>
<gene>
    <name evidence="3" type="ORF">B9G79_02985</name>
</gene>
<dbReference type="AlphaFoldDB" id="A0A1Z3N5E1"/>
<proteinExistence type="predicted"/>
<sequence>MSTDTFLSIDFGTSNSLVGAYHQGKRYEALPLDEKASDPTMMRTLLYFPNPDLCYYGSEAIEQYIQQDMEGRLFRSFKSHLPNQNYLGTVLDNRILTLETLIGVFLLELKKRAEKTLDTEVTKAVIGRPARYSMDSVADGFALHRMQKAAAFAGFKEVQFVPEPLAAAFDYRRQLTSEKIVLIGDFGGGTSDFTLIKLRPSGFSKEDVLAIDGCPLAGDALDSVFMSHKLNEYFGAKSRYRLPMGSNVMTMPKGVTLRLNHPAHIVHLKEKDTYEFIREVKKCSLTAKDAEAVERLFVLIEDQQIFPFFENIEKTKRALSNSNETDFNFDYPGLEISEHFTSPQFIEWAKDTRENIFASLDQCLKDGNVTADQVDLVCLTGGTAKVPFIQKEFEKRFGLERLQTQSHFHSVLSGLTEAAGFVAQGTQVV</sequence>
<keyword evidence="2" id="KW-0067">ATP-binding</keyword>
<dbReference type="SUPFAM" id="SSF53067">
    <property type="entry name" value="Actin-like ATPase domain"/>
    <property type="match status" value="2"/>
</dbReference>
<dbReference type="EMBL" id="CP020946">
    <property type="protein sequence ID" value="ASD62607.1"/>
    <property type="molecule type" value="Genomic_DNA"/>
</dbReference>
<dbReference type="PANTHER" id="PTHR19375">
    <property type="entry name" value="HEAT SHOCK PROTEIN 70KDA"/>
    <property type="match status" value="1"/>
</dbReference>